<keyword evidence="6 12" id="KW-0732">Signal</keyword>
<dbReference type="InterPro" id="IPR015943">
    <property type="entry name" value="WD40/YVTN_repeat-like_dom_sf"/>
</dbReference>
<name>A0A074RLJ9_9AGAM</name>
<dbReference type="HOGENOM" id="CLU_005034_1_0_1"/>
<feature type="domain" description="ER membrane protein complex subunit 1 C-terminal" evidence="13">
    <location>
        <begin position="764"/>
        <end position="977"/>
    </location>
</feature>
<proteinExistence type="inferred from homology"/>
<keyword evidence="10" id="KW-0325">Glycoprotein</keyword>
<comment type="subcellular location">
    <subcellularLocation>
        <location evidence="1">Endoplasmic reticulum membrane</location>
        <topology evidence="1">Single-pass type I membrane protein</topology>
    </subcellularLocation>
</comment>
<dbReference type="InterPro" id="IPR011047">
    <property type="entry name" value="Quinoprotein_ADH-like_sf"/>
</dbReference>
<evidence type="ECO:0000256" key="11">
    <source>
        <dbReference type="SAM" id="Phobius"/>
    </source>
</evidence>
<protein>
    <recommendedName>
        <fullName evidence="4">ER membrane protein complex subunit 1</fullName>
    </recommendedName>
</protein>
<dbReference type="Pfam" id="PF07774">
    <property type="entry name" value="EMC1_C"/>
    <property type="match status" value="1"/>
</dbReference>
<keyword evidence="7" id="KW-0256">Endoplasmic reticulum</keyword>
<evidence type="ECO:0000313" key="16">
    <source>
        <dbReference type="Proteomes" id="UP000027456"/>
    </source>
</evidence>
<evidence type="ECO:0000256" key="12">
    <source>
        <dbReference type="SAM" id="SignalP"/>
    </source>
</evidence>
<dbReference type="OrthoDB" id="28092at2759"/>
<evidence type="ECO:0000256" key="10">
    <source>
        <dbReference type="ARBA" id="ARBA00023180"/>
    </source>
</evidence>
<dbReference type="Pfam" id="PF25293">
    <property type="entry name" value="Beta-prop_EMC1_N"/>
    <property type="match status" value="1"/>
</dbReference>
<feature type="chain" id="PRO_5001699468" description="ER membrane protein complex subunit 1" evidence="12">
    <location>
        <begin position="20"/>
        <end position="979"/>
    </location>
</feature>
<evidence type="ECO:0000256" key="6">
    <source>
        <dbReference type="ARBA" id="ARBA00022729"/>
    </source>
</evidence>
<comment type="similarity">
    <text evidence="2">Belongs to the EMC1 family.</text>
</comment>
<feature type="signal peptide" evidence="12">
    <location>
        <begin position="1"/>
        <end position="19"/>
    </location>
</feature>
<evidence type="ECO:0000256" key="9">
    <source>
        <dbReference type="ARBA" id="ARBA00023136"/>
    </source>
</evidence>
<accession>A0A074RLJ9</accession>
<dbReference type="AlphaFoldDB" id="A0A074RLJ9"/>
<comment type="subunit">
    <text evidence="3">Component of the ER membrane protein complex (EMC).</text>
</comment>
<evidence type="ECO:0000256" key="8">
    <source>
        <dbReference type="ARBA" id="ARBA00022989"/>
    </source>
</evidence>
<dbReference type="GO" id="GO:0034975">
    <property type="term" value="P:protein folding in endoplasmic reticulum"/>
    <property type="evidence" value="ECO:0007669"/>
    <property type="project" value="TreeGrafter"/>
</dbReference>
<keyword evidence="5 11" id="KW-0812">Transmembrane</keyword>
<evidence type="ECO:0000259" key="14">
    <source>
        <dbReference type="Pfam" id="PF25293"/>
    </source>
</evidence>
<evidence type="ECO:0000259" key="13">
    <source>
        <dbReference type="Pfam" id="PF07774"/>
    </source>
</evidence>
<comment type="caution">
    <text evidence="15">The sequence shown here is derived from an EMBL/GenBank/DDBJ whole genome shotgun (WGS) entry which is preliminary data.</text>
</comment>
<dbReference type="EMBL" id="AZST01001228">
    <property type="protein sequence ID" value="KEP46200.1"/>
    <property type="molecule type" value="Genomic_DNA"/>
</dbReference>
<keyword evidence="9 11" id="KW-0472">Membrane</keyword>
<dbReference type="InterPro" id="IPR026895">
    <property type="entry name" value="EMC1"/>
</dbReference>
<gene>
    <name evidence="15" type="ORF">V565_212700</name>
</gene>
<evidence type="ECO:0000256" key="2">
    <source>
        <dbReference type="ARBA" id="ARBA00007904"/>
    </source>
</evidence>
<keyword evidence="16" id="KW-1185">Reference proteome</keyword>
<dbReference type="STRING" id="1423351.A0A074RLJ9"/>
<evidence type="ECO:0000313" key="15">
    <source>
        <dbReference type="EMBL" id="KEP46200.1"/>
    </source>
</evidence>
<evidence type="ECO:0000256" key="4">
    <source>
        <dbReference type="ARBA" id="ARBA00020824"/>
    </source>
</evidence>
<dbReference type="InterPro" id="IPR011678">
    <property type="entry name" value="EMC1_C"/>
</dbReference>
<dbReference type="PANTHER" id="PTHR21573">
    <property type="entry name" value="ER MEMBRANE PROTEIN COMPLEX SUBUNIT 1"/>
    <property type="match status" value="1"/>
</dbReference>
<dbReference type="InterPro" id="IPR058545">
    <property type="entry name" value="Beta-prop_EMC1_1st"/>
</dbReference>
<dbReference type="PANTHER" id="PTHR21573:SF0">
    <property type="entry name" value="ER MEMBRANE PROTEIN COMPLEX SUBUNIT 1"/>
    <property type="match status" value="1"/>
</dbReference>
<dbReference type="SUPFAM" id="SSF50998">
    <property type="entry name" value="Quinoprotein alcohol dehydrogenase-like"/>
    <property type="match status" value="1"/>
</dbReference>
<dbReference type="Proteomes" id="UP000027456">
    <property type="component" value="Unassembled WGS sequence"/>
</dbReference>
<dbReference type="Gene3D" id="2.130.10.10">
    <property type="entry name" value="YVTN repeat-like/Quinoprotein amine dehydrogenase"/>
    <property type="match status" value="1"/>
</dbReference>
<sequence length="979" mass="107318">MRLRTGAFLWLWALKYVSALEESEAGVIDWHKELVGVPLTDSAKSLPAFIRSDPTSPTKKTAMAVATKSNVLAVLNPGSTGNIVWRRQFDQSEGRILQYKTHRDALASISGPGGSYVRLFESFTGNLLWERQLHPPSLGRLLEPANLGVDVVFWHELSDIDAYVLTNGNTVSRLEGKSGKTVWSWNTDDISTLSSRVILSPTSIHAIGLSKTDTYALTIATLDRKTGALLSQSQIPSQITRGMRDVFVFKTRDTNAPAVVWFEKNTGTLYSAVLDGNIISPEQASTKMKFAKVHDVQLEEHGLFVAETKDDLPYVFGMYSSGLKQEWDFDDSVSIAGFCDGSVDREGNAYIARVFWSHSTGVCHSLPCLIRIKTRTGATFPFDAAEHGVILHCAIDAFMPHSYSIQHRMLLTTSTGAVQLWQLQDLQWTRDEALSEIKVATLVDLPERKIAEEIDISEHRGFAERLIFHIVAAQNLPQYIAQFTKRFATGSYSSLTSTTSSSLERDPFGFRKMLVVATSYGTLLGIDTAQGTVVWRKIIGVSSIGPADVTPVKMFITKSALEGPDPEVVLVAEKKLRGKKTKTSVVFHFEALTGRWVAGGPSGAQVSGTEVVETFLLPGQSNVVGVVSAEGRVNTYPSTRLTIDQASQLFFTRAVGSELRGYSVDSGLSTPAVETWKKAFTTPATFPNTISSCLQVIHRPISPVASYGKVLGDRTTLYKYLNPNAAAVLAPDCAVRVVDLVSGATVFDSGSLPAPCEPPKVAFTENWLVYVHEVAGNATDKGTKVVSVELYEGERNDDKTNSIESSSFSERSARLHVIQQSFLFPYSVVALGTTATKFGISSKGLLLATSKNQIYHIHRRLLDPRRPLGKPTAQDQEEMLFQYDPVLPPDTRRIVTHKNQVLGTTHLVAAPTLLESTSCVLAYGLDLFHTRVTPSGTFDLLGSGFNKLQLLLTIVGLSVAIVVVRPLVARKQQHAQWYQ</sequence>
<feature type="transmembrane region" description="Helical" evidence="11">
    <location>
        <begin position="948"/>
        <end position="968"/>
    </location>
</feature>
<organism evidence="15 16">
    <name type="scientific">Rhizoctonia solani 123E</name>
    <dbReference type="NCBI Taxonomy" id="1423351"/>
    <lineage>
        <taxon>Eukaryota</taxon>
        <taxon>Fungi</taxon>
        <taxon>Dikarya</taxon>
        <taxon>Basidiomycota</taxon>
        <taxon>Agaricomycotina</taxon>
        <taxon>Agaricomycetes</taxon>
        <taxon>Cantharellales</taxon>
        <taxon>Ceratobasidiaceae</taxon>
        <taxon>Rhizoctonia</taxon>
    </lineage>
</organism>
<reference evidence="15 16" key="1">
    <citation type="submission" date="2013-12" db="EMBL/GenBank/DDBJ databases">
        <authorList>
            <person name="Cubeta M."/>
            <person name="Pakala S."/>
            <person name="Fedorova N."/>
            <person name="Thomas E."/>
            <person name="Dean R."/>
            <person name="Jabaji S."/>
            <person name="Neate S."/>
            <person name="Toda T."/>
            <person name="Tavantzis S."/>
            <person name="Vilgalys R."/>
            <person name="Bharathan N."/>
            <person name="Pakala S."/>
            <person name="Losada L.S."/>
            <person name="Zafar N."/>
            <person name="Nierman W."/>
        </authorList>
    </citation>
    <scope>NUCLEOTIDE SEQUENCE [LARGE SCALE GENOMIC DNA]</scope>
    <source>
        <strain evidence="15 16">123E</strain>
    </source>
</reference>
<evidence type="ECO:0000256" key="5">
    <source>
        <dbReference type="ARBA" id="ARBA00022692"/>
    </source>
</evidence>
<dbReference type="GO" id="GO:0072546">
    <property type="term" value="C:EMC complex"/>
    <property type="evidence" value="ECO:0007669"/>
    <property type="project" value="InterPro"/>
</dbReference>
<feature type="domain" description="EMC1 first beta-propeller" evidence="14">
    <location>
        <begin position="22"/>
        <end position="432"/>
    </location>
</feature>
<evidence type="ECO:0000256" key="7">
    <source>
        <dbReference type="ARBA" id="ARBA00022824"/>
    </source>
</evidence>
<evidence type="ECO:0000256" key="1">
    <source>
        <dbReference type="ARBA" id="ARBA00004115"/>
    </source>
</evidence>
<keyword evidence="8 11" id="KW-1133">Transmembrane helix</keyword>
<evidence type="ECO:0000256" key="3">
    <source>
        <dbReference type="ARBA" id="ARBA00011276"/>
    </source>
</evidence>